<dbReference type="Pfam" id="PF01850">
    <property type="entry name" value="PIN"/>
    <property type="match status" value="1"/>
</dbReference>
<keyword evidence="5" id="KW-0378">Hydrolase</keyword>
<evidence type="ECO:0000256" key="4">
    <source>
        <dbReference type="ARBA" id="ARBA00022723"/>
    </source>
</evidence>
<comment type="caution">
    <text evidence="9">The sequence shown here is derived from an EMBL/GenBank/DDBJ whole genome shotgun (WGS) entry which is preliminary data.</text>
</comment>
<dbReference type="PANTHER" id="PTHR33653">
    <property type="entry name" value="RIBONUCLEASE VAPC2"/>
    <property type="match status" value="1"/>
</dbReference>
<evidence type="ECO:0000256" key="6">
    <source>
        <dbReference type="ARBA" id="ARBA00022842"/>
    </source>
</evidence>
<organism evidence="9 10">
    <name type="scientific">Candidatus Curtissbacteria bacterium RBG_13_35_7</name>
    <dbReference type="NCBI Taxonomy" id="1797705"/>
    <lineage>
        <taxon>Bacteria</taxon>
        <taxon>Candidatus Curtissiibacteriota</taxon>
    </lineage>
</organism>
<dbReference type="GO" id="GO:0004518">
    <property type="term" value="F:nuclease activity"/>
    <property type="evidence" value="ECO:0007669"/>
    <property type="project" value="UniProtKB-KW"/>
</dbReference>
<evidence type="ECO:0000313" key="10">
    <source>
        <dbReference type="Proteomes" id="UP000176317"/>
    </source>
</evidence>
<dbReference type="InterPro" id="IPR002716">
    <property type="entry name" value="PIN_dom"/>
</dbReference>
<dbReference type="EMBL" id="MFAT01000023">
    <property type="protein sequence ID" value="OGD86635.1"/>
    <property type="molecule type" value="Genomic_DNA"/>
</dbReference>
<name>A0A1F5G494_9BACT</name>
<keyword evidence="3" id="KW-0540">Nuclease</keyword>
<evidence type="ECO:0000256" key="2">
    <source>
        <dbReference type="ARBA" id="ARBA00022649"/>
    </source>
</evidence>
<evidence type="ECO:0000313" key="9">
    <source>
        <dbReference type="EMBL" id="OGD86635.1"/>
    </source>
</evidence>
<dbReference type="InterPro" id="IPR029060">
    <property type="entry name" value="PIN-like_dom_sf"/>
</dbReference>
<comment type="cofactor">
    <cofactor evidence="1">
        <name>Mg(2+)</name>
        <dbReference type="ChEBI" id="CHEBI:18420"/>
    </cofactor>
</comment>
<protein>
    <recommendedName>
        <fullName evidence="8">PIN domain-containing protein</fullName>
    </recommendedName>
</protein>
<dbReference type="PANTHER" id="PTHR33653:SF1">
    <property type="entry name" value="RIBONUCLEASE VAPC2"/>
    <property type="match status" value="1"/>
</dbReference>
<evidence type="ECO:0000256" key="5">
    <source>
        <dbReference type="ARBA" id="ARBA00022801"/>
    </source>
</evidence>
<comment type="similarity">
    <text evidence="7">Belongs to the PINc/VapC protein family.</text>
</comment>
<keyword evidence="4" id="KW-0479">Metal-binding</keyword>
<dbReference type="AlphaFoldDB" id="A0A1F5G494"/>
<evidence type="ECO:0000256" key="3">
    <source>
        <dbReference type="ARBA" id="ARBA00022722"/>
    </source>
</evidence>
<dbReference type="SUPFAM" id="SSF88723">
    <property type="entry name" value="PIN domain-like"/>
    <property type="match status" value="1"/>
</dbReference>
<evidence type="ECO:0000256" key="1">
    <source>
        <dbReference type="ARBA" id="ARBA00001946"/>
    </source>
</evidence>
<dbReference type="Proteomes" id="UP000176317">
    <property type="component" value="Unassembled WGS sequence"/>
</dbReference>
<feature type="domain" description="PIN" evidence="8">
    <location>
        <begin position="3"/>
        <end position="122"/>
    </location>
</feature>
<accession>A0A1F5G494</accession>
<keyword evidence="2" id="KW-1277">Toxin-antitoxin system</keyword>
<proteinExistence type="inferred from homology"/>
<dbReference type="CDD" id="cd09881">
    <property type="entry name" value="PIN_VapC4-5_FitB-like"/>
    <property type="match status" value="1"/>
</dbReference>
<dbReference type="InterPro" id="IPR050556">
    <property type="entry name" value="Type_II_TA_system_RNase"/>
</dbReference>
<evidence type="ECO:0000256" key="7">
    <source>
        <dbReference type="ARBA" id="ARBA00038093"/>
    </source>
</evidence>
<dbReference type="GO" id="GO:0016787">
    <property type="term" value="F:hydrolase activity"/>
    <property type="evidence" value="ECO:0007669"/>
    <property type="project" value="UniProtKB-KW"/>
</dbReference>
<reference evidence="9 10" key="1">
    <citation type="journal article" date="2016" name="Nat. Commun.">
        <title>Thousands of microbial genomes shed light on interconnected biogeochemical processes in an aquifer system.</title>
        <authorList>
            <person name="Anantharaman K."/>
            <person name="Brown C.T."/>
            <person name="Hug L.A."/>
            <person name="Sharon I."/>
            <person name="Castelle C.J."/>
            <person name="Probst A.J."/>
            <person name="Thomas B.C."/>
            <person name="Singh A."/>
            <person name="Wilkins M.J."/>
            <person name="Karaoz U."/>
            <person name="Brodie E.L."/>
            <person name="Williams K.H."/>
            <person name="Hubbard S.S."/>
            <person name="Banfield J.F."/>
        </authorList>
    </citation>
    <scope>NUCLEOTIDE SEQUENCE [LARGE SCALE GENOMIC DNA]</scope>
</reference>
<dbReference type="GO" id="GO:0046872">
    <property type="term" value="F:metal ion binding"/>
    <property type="evidence" value="ECO:0007669"/>
    <property type="project" value="UniProtKB-KW"/>
</dbReference>
<keyword evidence="6" id="KW-0460">Magnesium</keyword>
<evidence type="ECO:0000259" key="8">
    <source>
        <dbReference type="Pfam" id="PF01850"/>
    </source>
</evidence>
<sequence length="131" mass="15000">MKYLLDSDILIDNLRKKAKLDEKVVKSGCINIINLGELVYGAFKSKYPIKALELVENYIKDLGVEVISLEKEIIYVFGKIKADLEKEGFKLEDFDLLIASTAIVYKLTLVTRNVKHFKRIKGLKLYSSLEN</sequence>
<dbReference type="Gene3D" id="3.40.50.1010">
    <property type="entry name" value="5'-nuclease"/>
    <property type="match status" value="1"/>
</dbReference>
<gene>
    <name evidence="9" type="ORF">A2164_02375</name>
</gene>